<feature type="repeat" description="TPR" evidence="1">
    <location>
        <begin position="662"/>
        <end position="695"/>
    </location>
</feature>
<dbReference type="SUPFAM" id="SSF52540">
    <property type="entry name" value="P-loop containing nucleoside triphosphate hydrolases"/>
    <property type="match status" value="1"/>
</dbReference>
<dbReference type="EMBL" id="LNYW01000074">
    <property type="protein sequence ID" value="KTD56458.1"/>
    <property type="molecule type" value="Genomic_DNA"/>
</dbReference>
<dbReference type="OrthoDB" id="9811542at2"/>
<dbReference type="SMART" id="SM00028">
    <property type="entry name" value="TPR"/>
    <property type="match status" value="4"/>
</dbReference>
<dbReference type="InterPro" id="IPR035897">
    <property type="entry name" value="Toll_tir_struct_dom_sf"/>
</dbReference>
<dbReference type="InterPro" id="IPR027417">
    <property type="entry name" value="P-loop_NTPase"/>
</dbReference>
<organism evidence="4 5">
    <name type="scientific">Legionella shakespearei DSM 23087</name>
    <dbReference type="NCBI Taxonomy" id="1122169"/>
    <lineage>
        <taxon>Bacteria</taxon>
        <taxon>Pseudomonadati</taxon>
        <taxon>Pseudomonadota</taxon>
        <taxon>Gammaproteobacteria</taxon>
        <taxon>Legionellales</taxon>
        <taxon>Legionellaceae</taxon>
        <taxon>Legionella</taxon>
    </lineage>
</organism>
<dbReference type="PANTHER" id="PTHR46082:SF11">
    <property type="entry name" value="AAA+ ATPASE DOMAIN-CONTAINING PROTEIN-RELATED"/>
    <property type="match status" value="1"/>
</dbReference>
<dbReference type="AlphaFoldDB" id="A0A0W0YHN0"/>
<sequence>MVSWKEKALVLEQEFCHSSGNQDAFVTALTQINKLIAFHLSKRKMPTIFVSYAHPAFNETDTQIKTMAEQEAWTRKAIHTMAHDLSACGFKVLIDRKDSQVGGNPTRFMESAVKKSDFILMVCTGLYNLKCSLSTKEHPYYVAYECAKAIERHLAHPEQNIIKPIMLSGTYQESCQFLRQMLPADQAITTEEFALNGFAADIQQSYIDSMMRVIIQMLPEDIQDVVAQEAKSIWQEFAAHSESHAKVLKGLKEQDSELAAASKSWPLVQNQLIQANDIPLFGREADLDAIYDRLHFSQDPFLVISGLGGMGKTLVTRQYVQKFQHHYRMTFWLNAESEEQLMNGFRDIALQLNQSGLLTEELNVGWGPSHQLAEQVIKVLNKQPGWLLVYDNIEDQSLLKQFLPSGHAGHLIATSHNQHLSATNTLQLDALSDESAVALLVHYSKKNGLAEVSDEDKLHLKELAKYLDYLPLALVQAGGMMAIGYSAKEYLVRLKTNHAKLMKSQHALIRQNKYPHSLLTVWQMGWDTLSAQTKEYLVVSSLLAAENQPRALFEQYKEDDFDAAVHELQKHSFINFSYRNEQTVYNCHRLVQQMVLDNVSEEEKNKILTRLIHTMAKQCEPTEEEKKHQDFMSARQRRFMLLSHWDVLQHHAAALKDKEAVCLLLHKMAGTYHERGDVNKALDYYHQAITVAEEVYGKNNLKTIGMKIELGGLYRDLRRATDGLKLYQELLEQLQQLPEDTTQEELRLKTGLACSYCDLNQHALALPVFKELVAKYTELHGSQHRWVIINKYNLGSASWQMGKTDEAIKILTEVAKQVPENDLLLSSGVRNSLAMAHINKNQPEHFKEAERLLKDALKARVTHYSEHHPEVGAVYANLATLHWLQHHEKRAKKYFARSIDGTGSHNILPYCVYLMSQGDWQEAMRLLQDVKESDSSSTFTCSKESSYRLHDEKLLSVLFYLNTSVVTLKNPLFAHYLLVLCQLNQGQNAQESITEFCQQAQKDGSESATLLAGQFNPSFFSQSRSEASKEAISQVVSTKKRM</sequence>
<dbReference type="SUPFAM" id="SSF48452">
    <property type="entry name" value="TPR-like"/>
    <property type="match status" value="2"/>
</dbReference>
<dbReference type="Pfam" id="PF13676">
    <property type="entry name" value="TIR_2"/>
    <property type="match status" value="1"/>
</dbReference>
<accession>A0A0W0YHN0</accession>
<dbReference type="Pfam" id="PF13181">
    <property type="entry name" value="TPR_8"/>
    <property type="match status" value="1"/>
</dbReference>
<dbReference type="RefSeq" id="WP_018576384.1">
    <property type="nucleotide sequence ID" value="NZ_KB892385.1"/>
</dbReference>
<dbReference type="Gene3D" id="3.40.50.10140">
    <property type="entry name" value="Toll/interleukin-1 receptor homology (TIR) domain"/>
    <property type="match status" value="1"/>
</dbReference>
<dbReference type="PROSITE" id="PS50005">
    <property type="entry name" value="TPR"/>
    <property type="match status" value="1"/>
</dbReference>
<dbReference type="PATRIC" id="fig|1122169.6.peg.3282"/>
<evidence type="ECO:0000259" key="2">
    <source>
        <dbReference type="Pfam" id="PF00931"/>
    </source>
</evidence>
<dbReference type="InterPro" id="IPR011990">
    <property type="entry name" value="TPR-like_helical_dom_sf"/>
</dbReference>
<dbReference type="InterPro" id="IPR002182">
    <property type="entry name" value="NB-ARC"/>
</dbReference>
<dbReference type="eggNOG" id="COG0457">
    <property type="taxonomic scope" value="Bacteria"/>
</dbReference>
<proteinExistence type="predicted"/>
<evidence type="ECO:0000313" key="5">
    <source>
        <dbReference type="Proteomes" id="UP000054600"/>
    </source>
</evidence>
<reference evidence="4 5" key="1">
    <citation type="submission" date="2015-11" db="EMBL/GenBank/DDBJ databases">
        <title>Genomic analysis of 38 Legionella species identifies large and diverse effector repertoires.</title>
        <authorList>
            <person name="Burstein D."/>
            <person name="Amaro F."/>
            <person name="Zusman T."/>
            <person name="Lifshitz Z."/>
            <person name="Cohen O."/>
            <person name="Gilbert J.A."/>
            <person name="Pupko T."/>
            <person name="Shuman H.A."/>
            <person name="Segal G."/>
        </authorList>
    </citation>
    <scope>NUCLEOTIDE SEQUENCE [LARGE SCALE GENOMIC DNA]</scope>
    <source>
        <strain evidence="4 5">ATCC 49655</strain>
    </source>
</reference>
<evidence type="ECO:0000259" key="3">
    <source>
        <dbReference type="Pfam" id="PF13676"/>
    </source>
</evidence>
<comment type="caution">
    <text evidence="4">The sequence shown here is derived from an EMBL/GenBank/DDBJ whole genome shotgun (WGS) entry which is preliminary data.</text>
</comment>
<dbReference type="InterPro" id="IPR000157">
    <property type="entry name" value="TIR_dom"/>
</dbReference>
<dbReference type="Proteomes" id="UP000054600">
    <property type="component" value="Unassembled WGS sequence"/>
</dbReference>
<dbReference type="GO" id="GO:0007165">
    <property type="term" value="P:signal transduction"/>
    <property type="evidence" value="ECO:0007669"/>
    <property type="project" value="InterPro"/>
</dbReference>
<dbReference type="Pfam" id="PF00931">
    <property type="entry name" value="NB-ARC"/>
    <property type="match status" value="1"/>
</dbReference>
<feature type="domain" description="NB-ARC" evidence="2">
    <location>
        <begin position="284"/>
        <end position="442"/>
    </location>
</feature>
<dbReference type="GO" id="GO:0043531">
    <property type="term" value="F:ADP binding"/>
    <property type="evidence" value="ECO:0007669"/>
    <property type="project" value="InterPro"/>
</dbReference>
<evidence type="ECO:0000256" key="1">
    <source>
        <dbReference type="PROSITE-ProRule" id="PRU00339"/>
    </source>
</evidence>
<feature type="domain" description="TIR" evidence="3">
    <location>
        <begin position="77"/>
        <end position="185"/>
    </location>
</feature>
<gene>
    <name evidence="4" type="ORF">Lsha_2857</name>
</gene>
<dbReference type="Pfam" id="PF13374">
    <property type="entry name" value="TPR_10"/>
    <property type="match status" value="1"/>
</dbReference>
<dbReference type="InterPro" id="IPR019734">
    <property type="entry name" value="TPR_rpt"/>
</dbReference>
<keyword evidence="1" id="KW-0802">TPR repeat</keyword>
<protein>
    <submittedName>
        <fullName evidence="4">NB-ARC domain protein</fullName>
    </submittedName>
</protein>
<dbReference type="STRING" id="1122169.Lsha_2857"/>
<dbReference type="PANTHER" id="PTHR46082">
    <property type="entry name" value="ATP/GTP-BINDING PROTEIN-RELATED"/>
    <property type="match status" value="1"/>
</dbReference>
<dbReference type="InterPro" id="IPR053137">
    <property type="entry name" value="NLR-like"/>
</dbReference>
<dbReference type="Gene3D" id="3.40.50.300">
    <property type="entry name" value="P-loop containing nucleotide triphosphate hydrolases"/>
    <property type="match status" value="1"/>
</dbReference>
<dbReference type="Gene3D" id="1.25.40.10">
    <property type="entry name" value="Tetratricopeptide repeat domain"/>
    <property type="match status" value="2"/>
</dbReference>
<keyword evidence="5" id="KW-1185">Reference proteome</keyword>
<name>A0A0W0YHN0_9GAMM</name>
<evidence type="ECO:0000313" key="4">
    <source>
        <dbReference type="EMBL" id="KTD56458.1"/>
    </source>
</evidence>